<accession>M5RMA9</accession>
<proteinExistence type="predicted"/>
<dbReference type="EMBL" id="ANOG01000372">
    <property type="protein sequence ID" value="EMI20440.1"/>
    <property type="molecule type" value="Genomic_DNA"/>
</dbReference>
<gene>
    <name evidence="1" type="ORF">RMSM_02615</name>
</gene>
<sequence length="95" mass="10164">MGLTAGTEESINGNSIRQPFRTELAMARTGLRRCDCLGCGTNASQFTSLRHREFCLAISATPSSIADRYTRGAVVADVFVSDDCLGRYSLGQGLA</sequence>
<protein>
    <submittedName>
        <fullName evidence="1">Uncharacterized protein</fullName>
    </submittedName>
</protein>
<evidence type="ECO:0000313" key="2">
    <source>
        <dbReference type="Proteomes" id="UP000011991"/>
    </source>
</evidence>
<organism evidence="1 2">
    <name type="scientific">Rhodopirellula maiorica SM1</name>
    <dbReference type="NCBI Taxonomy" id="1265738"/>
    <lineage>
        <taxon>Bacteria</taxon>
        <taxon>Pseudomonadati</taxon>
        <taxon>Planctomycetota</taxon>
        <taxon>Planctomycetia</taxon>
        <taxon>Pirellulales</taxon>
        <taxon>Pirellulaceae</taxon>
        <taxon>Novipirellula</taxon>
    </lineage>
</organism>
<reference evidence="1 2" key="1">
    <citation type="journal article" date="2013" name="Mar. Genomics">
        <title>Expression of sulfatases in Rhodopirellula baltica and the diversity of sulfatases in the genus Rhodopirellula.</title>
        <authorList>
            <person name="Wegner C.E."/>
            <person name="Richter-Heitmann T."/>
            <person name="Klindworth A."/>
            <person name="Klockow C."/>
            <person name="Richter M."/>
            <person name="Achstetter T."/>
            <person name="Glockner F.O."/>
            <person name="Harder J."/>
        </authorList>
    </citation>
    <scope>NUCLEOTIDE SEQUENCE [LARGE SCALE GENOMIC DNA]</scope>
    <source>
        <strain evidence="1 2">SM1</strain>
    </source>
</reference>
<comment type="caution">
    <text evidence="1">The sequence shown here is derived from an EMBL/GenBank/DDBJ whole genome shotgun (WGS) entry which is preliminary data.</text>
</comment>
<dbReference type="PATRIC" id="fig|1265738.3.peg.2631"/>
<name>M5RMA9_9BACT</name>
<dbReference type="AlphaFoldDB" id="M5RMA9"/>
<evidence type="ECO:0000313" key="1">
    <source>
        <dbReference type="EMBL" id="EMI20440.1"/>
    </source>
</evidence>
<dbReference type="Proteomes" id="UP000011991">
    <property type="component" value="Unassembled WGS sequence"/>
</dbReference>
<keyword evidence="2" id="KW-1185">Reference proteome</keyword>